<keyword evidence="1" id="KW-0732">Signal</keyword>
<evidence type="ECO:0000256" key="1">
    <source>
        <dbReference type="SAM" id="SignalP"/>
    </source>
</evidence>
<dbReference type="eggNOG" id="ENOG502S3KF">
    <property type="taxonomic scope" value="Eukaryota"/>
</dbReference>
<dbReference type="Pfam" id="PF07686">
    <property type="entry name" value="V-set"/>
    <property type="match status" value="1"/>
</dbReference>
<dbReference type="EMBL" id="AFYH01262814">
    <property type="status" value="NOT_ANNOTATED_CDS"/>
    <property type="molecule type" value="Genomic_DNA"/>
</dbReference>
<name>H2ZTT5_LATCH</name>
<protein>
    <recommendedName>
        <fullName evidence="2">Ig-like domain-containing protein</fullName>
    </recommendedName>
</protein>
<dbReference type="InterPro" id="IPR007110">
    <property type="entry name" value="Ig-like_dom"/>
</dbReference>
<sequence length="128" mass="14292">MVSLLYFVSTLIIYLQVSRGQITINQSPSSKSVLPGESITITCRTSSSVSGLMHFYQQKPGQAPKLLIYDISNRQSGVPNRFSGSGSGTDCSFIISNVQTEDTGDYYCQHTYDVPHNEIDQYKILLWE</sequence>
<dbReference type="FunCoup" id="H2ZTT5">
    <property type="interactions" value="383"/>
</dbReference>
<accession>H2ZTT5</accession>
<dbReference type="InterPro" id="IPR050150">
    <property type="entry name" value="IgV_Light_Chain"/>
</dbReference>
<evidence type="ECO:0000313" key="3">
    <source>
        <dbReference type="Ensembl" id="ENSLACP00000000806.1"/>
    </source>
</evidence>
<dbReference type="SMART" id="SM00406">
    <property type="entry name" value="IGv"/>
    <property type="match status" value="1"/>
</dbReference>
<dbReference type="HOGENOM" id="CLU_077975_4_1_1"/>
<reference evidence="4" key="1">
    <citation type="submission" date="2011-08" db="EMBL/GenBank/DDBJ databases">
        <title>The draft genome of Latimeria chalumnae.</title>
        <authorList>
            <person name="Di Palma F."/>
            <person name="Alfoldi J."/>
            <person name="Johnson J."/>
            <person name="Berlin A."/>
            <person name="Gnerre S."/>
            <person name="Jaffe D."/>
            <person name="MacCallum I."/>
            <person name="Young S."/>
            <person name="Walker B.J."/>
            <person name="Lander E."/>
            <person name="Lindblad-Toh K."/>
        </authorList>
    </citation>
    <scope>NUCLEOTIDE SEQUENCE [LARGE SCALE GENOMIC DNA]</scope>
    <source>
        <strain evidence="4">Wild caught</strain>
    </source>
</reference>
<dbReference type="InterPro" id="IPR003599">
    <property type="entry name" value="Ig_sub"/>
</dbReference>
<feature type="signal peptide" evidence="1">
    <location>
        <begin position="1"/>
        <end position="20"/>
    </location>
</feature>
<dbReference type="Proteomes" id="UP000008672">
    <property type="component" value="Unassembled WGS sequence"/>
</dbReference>
<dbReference type="InterPro" id="IPR036179">
    <property type="entry name" value="Ig-like_dom_sf"/>
</dbReference>
<evidence type="ECO:0000313" key="4">
    <source>
        <dbReference type="Proteomes" id="UP000008672"/>
    </source>
</evidence>
<dbReference type="GeneTree" id="ENSGT00940000154869"/>
<keyword evidence="4" id="KW-1185">Reference proteome</keyword>
<dbReference type="FunFam" id="2.60.40.10:FF:001230">
    <property type="entry name" value="Immunoglobulin kappa variable 8-16"/>
    <property type="match status" value="1"/>
</dbReference>
<reference evidence="3" key="3">
    <citation type="submission" date="2025-09" db="UniProtKB">
        <authorList>
            <consortium name="Ensembl"/>
        </authorList>
    </citation>
    <scope>IDENTIFICATION</scope>
</reference>
<proteinExistence type="predicted"/>
<reference evidence="3" key="2">
    <citation type="submission" date="2025-08" db="UniProtKB">
        <authorList>
            <consortium name="Ensembl"/>
        </authorList>
    </citation>
    <scope>IDENTIFICATION</scope>
</reference>
<dbReference type="InterPro" id="IPR013106">
    <property type="entry name" value="Ig_V-set"/>
</dbReference>
<dbReference type="OMA" id="CEQSESW"/>
<dbReference type="Ensembl" id="ENSLACT00000000814.1">
    <property type="protein sequence ID" value="ENSLACP00000000806.1"/>
    <property type="gene ID" value="ENSLACG00000000722.1"/>
</dbReference>
<dbReference type="AlphaFoldDB" id="H2ZTT5"/>
<dbReference type="Gene3D" id="2.60.40.10">
    <property type="entry name" value="Immunoglobulins"/>
    <property type="match status" value="1"/>
</dbReference>
<dbReference type="InParanoid" id="H2ZTT5"/>
<dbReference type="InterPro" id="IPR013783">
    <property type="entry name" value="Ig-like_fold"/>
</dbReference>
<dbReference type="SUPFAM" id="SSF48726">
    <property type="entry name" value="Immunoglobulin"/>
    <property type="match status" value="1"/>
</dbReference>
<evidence type="ECO:0000259" key="2">
    <source>
        <dbReference type="PROSITE" id="PS50835"/>
    </source>
</evidence>
<feature type="chain" id="PRO_5003579560" description="Ig-like domain-containing protein" evidence="1">
    <location>
        <begin position="21"/>
        <end position="128"/>
    </location>
</feature>
<feature type="domain" description="Ig-like" evidence="2">
    <location>
        <begin position="22"/>
        <end position="109"/>
    </location>
</feature>
<dbReference type="PANTHER" id="PTHR23267">
    <property type="entry name" value="IMMUNOGLOBULIN LIGHT CHAIN"/>
    <property type="match status" value="1"/>
</dbReference>
<dbReference type="PROSITE" id="PS50835">
    <property type="entry name" value="IG_LIKE"/>
    <property type="match status" value="1"/>
</dbReference>
<dbReference type="SMART" id="SM00409">
    <property type="entry name" value="IG"/>
    <property type="match status" value="1"/>
</dbReference>
<organism evidence="3 4">
    <name type="scientific">Latimeria chalumnae</name>
    <name type="common">Coelacanth</name>
    <dbReference type="NCBI Taxonomy" id="7897"/>
    <lineage>
        <taxon>Eukaryota</taxon>
        <taxon>Metazoa</taxon>
        <taxon>Chordata</taxon>
        <taxon>Craniata</taxon>
        <taxon>Vertebrata</taxon>
        <taxon>Euteleostomi</taxon>
        <taxon>Coelacanthiformes</taxon>
        <taxon>Coelacanthidae</taxon>
        <taxon>Latimeria</taxon>
    </lineage>
</organism>